<evidence type="ECO:0000313" key="4">
    <source>
        <dbReference type="Proteomes" id="UP001519332"/>
    </source>
</evidence>
<accession>A0ABS4TTD2</accession>
<sequence length="519" mass="58508">MPELVLGPILRYVDTSSATVWVQTDSPCTVEIAGAAARTFQVGAHHYALVVVTGLAEGSTPYEVHLDGQQAWPVDGLPPSRIRTFSGTDLTMVFGSCRMPEAGDPRMGRDAIAAYAQRMAGQDHQLWPDSLVLLGDQVYADELSRSTKDWIGRRRSVDHPPGVADFEEYVHLYHESWSTRWNRWLMSTVPTSMILDDHDVINDWNTSSAWRERMEATGWWAERETSALVSYWIYQHIGNLSPADLAVDPVYTKVLATQGDAIDVLRSFATEAIREADGRKQAQWSYRRDFGRVRLLMIDTRAGRILSGQRRMVGDDEFEWLEANAEGDYDHLLIGSSLPWLLPRAISDMQSINEIGCAKPGRRGRFSEKIRQKASLEHWAAFRDSFDRLTRLIRRSAEGNAATVCVLSGDVHHVYTAQASFGTPVNAKVFQLVCSPFHNHVAGFLRPFFHLGWSRPLSAFTRWWLKRRITPEPLDWKRIDGPYVVNAIATLRISGREADVVIERADDLTPITTLTLSTG</sequence>
<dbReference type="InterPro" id="IPR018946">
    <property type="entry name" value="PhoD-like_MPP"/>
</dbReference>
<name>A0ABS4TTD2_9PSEU</name>
<evidence type="ECO:0008006" key="5">
    <source>
        <dbReference type="Google" id="ProtNLM"/>
    </source>
</evidence>
<dbReference type="InterPro" id="IPR029052">
    <property type="entry name" value="Metallo-depent_PP-like"/>
</dbReference>
<dbReference type="Proteomes" id="UP001519332">
    <property type="component" value="Unassembled WGS sequence"/>
</dbReference>
<proteinExistence type="predicted"/>
<evidence type="ECO:0000313" key="3">
    <source>
        <dbReference type="EMBL" id="MBP2327663.1"/>
    </source>
</evidence>
<feature type="domain" description="DUF7800" evidence="2">
    <location>
        <begin position="1"/>
        <end position="76"/>
    </location>
</feature>
<protein>
    <recommendedName>
        <fullName evidence="5">Alkaline phosphatase family protein</fullName>
    </recommendedName>
</protein>
<dbReference type="RefSeq" id="WP_209644617.1">
    <property type="nucleotide sequence ID" value="NZ_JAGINW010000001.1"/>
</dbReference>
<reference evidence="3 4" key="1">
    <citation type="submission" date="2021-03" db="EMBL/GenBank/DDBJ databases">
        <title>Sequencing the genomes of 1000 actinobacteria strains.</title>
        <authorList>
            <person name="Klenk H.-P."/>
        </authorList>
    </citation>
    <scope>NUCLEOTIDE SEQUENCE [LARGE SCALE GENOMIC DNA]</scope>
    <source>
        <strain evidence="3 4">DSM 46670</strain>
    </source>
</reference>
<dbReference type="Gene3D" id="3.60.21.70">
    <property type="entry name" value="PhoD-like phosphatase"/>
    <property type="match status" value="1"/>
</dbReference>
<dbReference type="InterPro" id="IPR038607">
    <property type="entry name" value="PhoD-like_sf"/>
</dbReference>
<dbReference type="EMBL" id="JAGINW010000001">
    <property type="protein sequence ID" value="MBP2327663.1"/>
    <property type="molecule type" value="Genomic_DNA"/>
</dbReference>
<evidence type="ECO:0000259" key="1">
    <source>
        <dbReference type="Pfam" id="PF09423"/>
    </source>
</evidence>
<comment type="caution">
    <text evidence="3">The sequence shown here is derived from an EMBL/GenBank/DDBJ whole genome shotgun (WGS) entry which is preliminary data.</text>
</comment>
<dbReference type="Pfam" id="PF09423">
    <property type="entry name" value="PhoD"/>
    <property type="match status" value="1"/>
</dbReference>
<evidence type="ECO:0000259" key="2">
    <source>
        <dbReference type="Pfam" id="PF25077"/>
    </source>
</evidence>
<dbReference type="PANTHER" id="PTHR37031">
    <property type="entry name" value="METALLOPHOSPHATASE BINDING DOMAIN PROTEIN"/>
    <property type="match status" value="1"/>
</dbReference>
<keyword evidence="4" id="KW-1185">Reference proteome</keyword>
<organism evidence="3 4">
    <name type="scientific">Kibdelosporangium banguiense</name>
    <dbReference type="NCBI Taxonomy" id="1365924"/>
    <lineage>
        <taxon>Bacteria</taxon>
        <taxon>Bacillati</taxon>
        <taxon>Actinomycetota</taxon>
        <taxon>Actinomycetes</taxon>
        <taxon>Pseudonocardiales</taxon>
        <taxon>Pseudonocardiaceae</taxon>
        <taxon>Kibdelosporangium</taxon>
    </lineage>
</organism>
<dbReference type="CDD" id="cd07389">
    <property type="entry name" value="MPP_PhoD"/>
    <property type="match status" value="1"/>
</dbReference>
<gene>
    <name evidence="3" type="ORF">JOF56_008048</name>
</gene>
<dbReference type="PANTHER" id="PTHR37031:SF2">
    <property type="entry name" value="PHOD-LIKE PHOSPHATASE METALLOPHOSPHATASE DOMAIN-CONTAINING PROTEIN"/>
    <property type="match status" value="1"/>
</dbReference>
<dbReference type="Pfam" id="PF25077">
    <property type="entry name" value="DUF7800"/>
    <property type="match status" value="1"/>
</dbReference>
<dbReference type="InterPro" id="IPR056702">
    <property type="entry name" value="DUF7800"/>
</dbReference>
<dbReference type="SUPFAM" id="SSF56300">
    <property type="entry name" value="Metallo-dependent phosphatases"/>
    <property type="match status" value="1"/>
</dbReference>
<feature type="domain" description="PhoD-like phosphatase metallophosphatase" evidence="1">
    <location>
        <begin position="118"/>
        <end position="420"/>
    </location>
</feature>